<dbReference type="InterPro" id="IPR020841">
    <property type="entry name" value="PKS_Beta-ketoAc_synthase_dom"/>
</dbReference>
<dbReference type="InterPro" id="IPR014031">
    <property type="entry name" value="Ketoacyl_synth_C"/>
</dbReference>
<dbReference type="InterPro" id="IPR049900">
    <property type="entry name" value="PKS_mFAS_DH"/>
</dbReference>
<dbReference type="PROSITE" id="PS00606">
    <property type="entry name" value="KS3_1"/>
    <property type="match status" value="1"/>
</dbReference>
<dbReference type="SMART" id="SM00822">
    <property type="entry name" value="PKS_KR"/>
    <property type="match status" value="1"/>
</dbReference>
<dbReference type="InterPro" id="IPR032821">
    <property type="entry name" value="PKS_assoc"/>
</dbReference>
<organism evidence="12">
    <name type="scientific">Chaetomium thermophilum (strain DSM 1495 / CBS 144.50 / IMI 039719)</name>
    <name type="common">Thermochaetoides thermophila</name>
    <dbReference type="NCBI Taxonomy" id="759272"/>
    <lineage>
        <taxon>Eukaryota</taxon>
        <taxon>Fungi</taxon>
        <taxon>Dikarya</taxon>
        <taxon>Ascomycota</taxon>
        <taxon>Pezizomycotina</taxon>
        <taxon>Sordariomycetes</taxon>
        <taxon>Sordariomycetidae</taxon>
        <taxon>Sordariales</taxon>
        <taxon>Chaetomiaceae</taxon>
        <taxon>Thermochaetoides</taxon>
    </lineage>
</organism>
<dbReference type="GO" id="GO:0044550">
    <property type="term" value="P:secondary metabolite biosynthetic process"/>
    <property type="evidence" value="ECO:0007669"/>
    <property type="project" value="TreeGrafter"/>
</dbReference>
<evidence type="ECO:0000256" key="5">
    <source>
        <dbReference type="ARBA" id="ARBA00023268"/>
    </source>
</evidence>
<dbReference type="InterPro" id="IPR042104">
    <property type="entry name" value="PKS_dehydratase_sf"/>
</dbReference>
<dbReference type="InterPro" id="IPR036736">
    <property type="entry name" value="ACP-like_sf"/>
</dbReference>
<name>G0SBG7_CHATD</name>
<sequence length="1873" mass="209384">MMNYDIYEDEGPMPVAIVGMSCRLPGGVSNPGELYRMLCRKRSAWSPVPEDRFTAGAFVHPKPEIRGCFNSLGGYFLTDDINEFDAAFFDITKKEADSMDPAQRILLECAYEAVENAGIPKENLSGSRTGVFVGANYSEHRAANLRDIDNVPSFDATGNQGAFMSGRISYIFNLKGPSMTIDTACSSSLHALHLAVQSIRAGESDQAIVGASEIITHPDIWVSMSKLRLFIREGRTFAFDHRATSGFARGEGAACVILKPLWAALEDNDHIFAVIKHTGVNHNGRTVGIVAPSTEDQQALLDQVLKEAGIQPDEVGFFEAHGTGTKKGDPIEAEAIHRSIAHWRDPVDPLYIGSVKSNIGHLEGASGLASVIKVTLMLFYGFILPNADFEAPNPEIPFKEYNMQVATTQKPWPAKKKYAFINNFGFSGSNSTAILEAAPMTRGLEIAGSDRYSPLRLFVLSANDETALKNSITKLGIWIEQHAELYQTTMPRNLAYTLCQRRSHMPWRVAVVASMCSEVAKALNSPEATPMRAPTEPPKIAFVYTGQGAQWWAMGRELLKTHPVFYESIVRADDALTNVGCEFSILEELTRDKKDSKVGEAHISQPICTAVQLALTNLLEAFGIIPVAVTGHSSGEICAAYRAGILSFEDAMQAAYYRGQAVIEFKKRYPMLKGGMMAVGAGAHDLLCLIREVNESSYVEKVGVACQNSPESTTLSGDVVALDQIAKILERDGIFNRRLFVDVAYHSHHMKLIGDVYLEMISHIPTPKATWSETAFYSSLKARKVGGREVGPEYWVDNLTQAVLFSDALQRLCTEVQPNILIEVGPHAALKGPIMQILKTLRSSSHGITYLPTLVRNEDATRTVLELAGQLYMRNWPLNFEEINHNREEAERPEVIPTLYTYPWTRQKYSHESRIDKAHRFKPFPRHDLLGVLADWSYELNVCWRNFISTEHMPWLRECRIDGRITYPVSCLVSMIIEAATQDAEMNNMLPARWTIEDFVLEKGVFLEDGEELEVLTQFEPFDFVKRHEKQRHNTFYIASYNASRGWTKHCYGRIVVDPWGYRDDLEWNLHLKDCERTEIRTPLGGTLPEPQKGHESIYAWLKELGHEYPKAFHSIIDAEITPRDDFIGGCNAQHTDIMGNSLCTVHPAQLEALFQAALVASDNVEPCKGVVRQVLNFKRMVLRAYRWAMQPGEKFTVCASPRDWSDCNRDDERIDARFVSNDDWFCPAISVDDIFVFGEQNPVVPKKKPVRELCFKYVWEPYEDRPLGRLVYDTNDYITIVVTDEKYRSNEEEELATELKHDLMRYLDLEPDVCSFNEILLNSYNGHFIVLCDVTSPVLKHLNKEDFEDVKKILTSAKSLLWVTRGAIGYPTLQYVESAMALGLIRTARSEIGLQACIFDLFPGVMDQNGLPWNKCHQDWAELLDPYITVSQLRNVFLRVFDENFNPAEPIDNEIFQGPEGDLMVQRIVSDDALNKYVAKPVIGAESFQKGCTHLIIGAGGLAKEVARFIGSAGAEHIVLVSRRSRPSKEMDHLVEQFVRDRGFYGARIGWAQCDVTDIQQVRDLVAALSASGWPPVGGVIHAAMVLKDVLIEDMQYEDYISVIRPKVHGTHNLYQALCWTRCSQKPPQDFYWVSLSSAAGIVGSRGQAAYAAANTYLDAFADVLRQIGLPGKHINHVAASLDLTAVLGAGYLEKHENRKDEIIRNFGNETISPREITVLLHAAQKGKTEAQVLTGLKLHMGSNGQLPYYASDARFKYLVEACDQAAENEDKSSKQREPTGAAFRKAKSDEEATTIAAQGIVDKLSEVLSMSAQDLDVSRNITSYGLDSLTAIELRNWIAKELRVNLQILELLSSGTITDLAALIVQKSRSV</sequence>
<evidence type="ECO:0000313" key="12">
    <source>
        <dbReference type="Proteomes" id="UP000008066"/>
    </source>
</evidence>
<dbReference type="Proteomes" id="UP000008066">
    <property type="component" value="Unassembled WGS sequence"/>
</dbReference>
<dbReference type="SUPFAM" id="SSF55048">
    <property type="entry name" value="Probable ACP-binding domain of malonyl-CoA ACP transacylase"/>
    <property type="match status" value="1"/>
</dbReference>
<protein>
    <submittedName>
        <fullName evidence="11">Uncharacterized protein</fullName>
    </submittedName>
</protein>
<feature type="domain" description="Ketosynthase family 3 (KS3)" evidence="9">
    <location>
        <begin position="12"/>
        <end position="437"/>
    </location>
</feature>
<dbReference type="Gene3D" id="1.10.1200.10">
    <property type="entry name" value="ACP-like"/>
    <property type="match status" value="1"/>
</dbReference>
<dbReference type="CDD" id="cd05274">
    <property type="entry name" value="KR_FAS_SDR_x"/>
    <property type="match status" value="1"/>
</dbReference>
<dbReference type="PROSITE" id="PS50075">
    <property type="entry name" value="CARRIER"/>
    <property type="match status" value="1"/>
</dbReference>
<dbReference type="InterPro" id="IPR009081">
    <property type="entry name" value="PP-bd_ACP"/>
</dbReference>
<evidence type="ECO:0000256" key="6">
    <source>
        <dbReference type="PROSITE-ProRule" id="PRU01363"/>
    </source>
</evidence>
<dbReference type="Gene3D" id="3.30.70.3290">
    <property type="match status" value="1"/>
</dbReference>
<dbReference type="InterPro" id="IPR014030">
    <property type="entry name" value="Ketoacyl_synth_N"/>
</dbReference>
<dbReference type="CDD" id="cd00833">
    <property type="entry name" value="PKS"/>
    <property type="match status" value="1"/>
</dbReference>
<evidence type="ECO:0000259" key="9">
    <source>
        <dbReference type="PROSITE" id="PS52004"/>
    </source>
</evidence>
<dbReference type="Pfam" id="PF08659">
    <property type="entry name" value="KR"/>
    <property type="match status" value="1"/>
</dbReference>
<dbReference type="InterPro" id="IPR057326">
    <property type="entry name" value="KR_dom"/>
</dbReference>
<feature type="compositionally biased region" description="Basic and acidic residues" evidence="7">
    <location>
        <begin position="1770"/>
        <end position="1779"/>
    </location>
</feature>
<dbReference type="SMART" id="SM00823">
    <property type="entry name" value="PKS_PP"/>
    <property type="match status" value="1"/>
</dbReference>
<keyword evidence="12" id="KW-1185">Reference proteome</keyword>
<dbReference type="SMART" id="SM00827">
    <property type="entry name" value="PKS_AT"/>
    <property type="match status" value="1"/>
</dbReference>
<dbReference type="PROSITE" id="PS00012">
    <property type="entry name" value="PHOSPHOPANTETHEINE"/>
    <property type="match status" value="1"/>
</dbReference>
<evidence type="ECO:0000259" key="10">
    <source>
        <dbReference type="PROSITE" id="PS52019"/>
    </source>
</evidence>
<dbReference type="Gene3D" id="3.40.47.10">
    <property type="match status" value="1"/>
</dbReference>
<dbReference type="OrthoDB" id="329835at2759"/>
<dbReference type="GeneID" id="18259059"/>
<dbReference type="Pfam" id="PF00109">
    <property type="entry name" value="ketoacyl-synt"/>
    <property type="match status" value="1"/>
</dbReference>
<keyword evidence="5" id="KW-0511">Multifunctional enzyme</keyword>
<dbReference type="InterPro" id="IPR013968">
    <property type="entry name" value="PKS_KR"/>
</dbReference>
<evidence type="ECO:0000256" key="2">
    <source>
        <dbReference type="ARBA" id="ARBA00022553"/>
    </source>
</evidence>
<dbReference type="InterPro" id="IPR016035">
    <property type="entry name" value="Acyl_Trfase/lysoPLipase"/>
</dbReference>
<evidence type="ECO:0000256" key="7">
    <source>
        <dbReference type="SAM" id="MobiDB-lite"/>
    </source>
</evidence>
<keyword evidence="1" id="KW-0596">Phosphopantetheine</keyword>
<feature type="region of interest" description="N-terminal hotdog fold" evidence="6">
    <location>
        <begin position="927"/>
        <end position="1062"/>
    </location>
</feature>
<evidence type="ECO:0000256" key="1">
    <source>
        <dbReference type="ARBA" id="ARBA00022450"/>
    </source>
</evidence>
<dbReference type="Pfam" id="PF02801">
    <property type="entry name" value="Ketoacyl-synt_C"/>
    <property type="match status" value="1"/>
</dbReference>
<dbReference type="SUPFAM" id="SSF52151">
    <property type="entry name" value="FabD/lysophospholipase-like"/>
    <property type="match status" value="1"/>
</dbReference>
<dbReference type="Pfam" id="PF21089">
    <property type="entry name" value="PKS_DH_N"/>
    <property type="match status" value="1"/>
</dbReference>
<dbReference type="PROSITE" id="PS52004">
    <property type="entry name" value="KS3_2"/>
    <property type="match status" value="1"/>
</dbReference>
<evidence type="ECO:0000256" key="4">
    <source>
        <dbReference type="ARBA" id="ARBA00023002"/>
    </source>
</evidence>
<dbReference type="GO" id="GO:0004312">
    <property type="term" value="F:fatty acid synthase activity"/>
    <property type="evidence" value="ECO:0007669"/>
    <property type="project" value="TreeGrafter"/>
</dbReference>
<proteinExistence type="predicted"/>
<dbReference type="OMA" id="ALDSLYW"/>
<dbReference type="InterPro" id="IPR014043">
    <property type="entry name" value="Acyl_transferase_dom"/>
</dbReference>
<dbReference type="InterPro" id="IPR006162">
    <property type="entry name" value="Ppantetheine_attach_site"/>
</dbReference>
<reference evidence="11 12" key="1">
    <citation type="journal article" date="2011" name="Cell">
        <title>Insight into structure and assembly of the nuclear pore complex by utilizing the genome of a eukaryotic thermophile.</title>
        <authorList>
            <person name="Amlacher S."/>
            <person name="Sarges P."/>
            <person name="Flemming D."/>
            <person name="van Noort V."/>
            <person name="Kunze R."/>
            <person name="Devos D.P."/>
            <person name="Arumugam M."/>
            <person name="Bork P."/>
            <person name="Hurt E."/>
        </authorList>
    </citation>
    <scope>NUCLEOTIDE SEQUENCE [LARGE SCALE GENOMIC DNA]</scope>
    <source>
        <strain evidence="12">DSM 1495 / CBS 144.50 / IMI 039719</strain>
    </source>
</reference>
<evidence type="ECO:0000313" key="11">
    <source>
        <dbReference type="EMBL" id="EGS19547.1"/>
    </source>
</evidence>
<dbReference type="GO" id="GO:0016491">
    <property type="term" value="F:oxidoreductase activity"/>
    <property type="evidence" value="ECO:0007669"/>
    <property type="project" value="UniProtKB-KW"/>
</dbReference>
<feature type="domain" description="Carrier" evidence="8">
    <location>
        <begin position="1793"/>
        <end position="1870"/>
    </location>
</feature>
<dbReference type="InterPro" id="IPR050091">
    <property type="entry name" value="PKS_NRPS_Biosynth_Enz"/>
</dbReference>
<dbReference type="GO" id="GO:0006633">
    <property type="term" value="P:fatty acid biosynthetic process"/>
    <property type="evidence" value="ECO:0007669"/>
    <property type="project" value="InterPro"/>
</dbReference>
<gene>
    <name evidence="11" type="ORF">CTHT_0050210</name>
</gene>
<dbReference type="Gene3D" id="3.40.50.720">
    <property type="entry name" value="NAD(P)-binding Rossmann-like Domain"/>
    <property type="match status" value="1"/>
</dbReference>
<dbReference type="KEGG" id="cthr:CTHT_0050210"/>
<dbReference type="RefSeq" id="XP_006695369.1">
    <property type="nucleotide sequence ID" value="XM_006695306.1"/>
</dbReference>
<keyword evidence="4" id="KW-0560">Oxidoreductase</keyword>
<dbReference type="SUPFAM" id="SSF53901">
    <property type="entry name" value="Thiolase-like"/>
    <property type="match status" value="1"/>
</dbReference>
<dbReference type="InterPro" id="IPR016039">
    <property type="entry name" value="Thiolase-like"/>
</dbReference>
<comment type="caution">
    <text evidence="6">Lacks conserved residue(s) required for the propagation of feature annotation.</text>
</comment>
<feature type="region of interest" description="Disordered" evidence="7">
    <location>
        <begin position="1768"/>
        <end position="1789"/>
    </location>
</feature>
<dbReference type="InterPro" id="IPR036291">
    <property type="entry name" value="NAD(P)-bd_dom_sf"/>
</dbReference>
<dbReference type="eggNOG" id="KOG1202">
    <property type="taxonomic scope" value="Eukaryota"/>
</dbReference>
<dbReference type="HOGENOM" id="CLU_000022_31_0_1"/>
<dbReference type="STRING" id="759272.G0SBG7"/>
<keyword evidence="2" id="KW-0597">Phosphoprotein</keyword>
<dbReference type="InterPro" id="IPR018201">
    <property type="entry name" value="Ketoacyl_synth_AS"/>
</dbReference>
<dbReference type="InterPro" id="IPR020807">
    <property type="entry name" value="PKS_DH"/>
</dbReference>
<dbReference type="PROSITE" id="PS52019">
    <property type="entry name" value="PKS_MFAS_DH"/>
    <property type="match status" value="1"/>
</dbReference>
<dbReference type="Pfam" id="PF23297">
    <property type="entry name" value="ACP_SdgA_C"/>
    <property type="match status" value="1"/>
</dbReference>
<dbReference type="Gene3D" id="3.10.129.110">
    <property type="entry name" value="Polyketide synthase dehydratase"/>
    <property type="match status" value="1"/>
</dbReference>
<feature type="region of interest" description="C-terminal hotdog fold" evidence="6">
    <location>
        <begin position="1089"/>
        <end position="1265"/>
    </location>
</feature>
<dbReference type="PANTHER" id="PTHR43775">
    <property type="entry name" value="FATTY ACID SYNTHASE"/>
    <property type="match status" value="1"/>
</dbReference>
<dbReference type="InterPro" id="IPR016036">
    <property type="entry name" value="Malonyl_transacylase_ACP-bd"/>
</dbReference>
<dbReference type="Pfam" id="PF00698">
    <property type="entry name" value="Acyl_transf_1"/>
    <property type="match status" value="1"/>
</dbReference>
<feature type="domain" description="PKS/mFAS DH" evidence="10">
    <location>
        <begin position="927"/>
        <end position="1265"/>
    </location>
</feature>
<dbReference type="InterPro" id="IPR049552">
    <property type="entry name" value="PKS_DH_N"/>
</dbReference>
<dbReference type="SMART" id="SM00826">
    <property type="entry name" value="PKS_DH"/>
    <property type="match status" value="1"/>
</dbReference>
<dbReference type="PANTHER" id="PTHR43775:SF13">
    <property type="entry name" value="POLYKETIDE SYNTHASE 1"/>
    <property type="match status" value="1"/>
</dbReference>
<dbReference type="EMBL" id="GL988044">
    <property type="protein sequence ID" value="EGS19547.1"/>
    <property type="molecule type" value="Genomic_DNA"/>
</dbReference>
<accession>G0SBG7</accession>
<keyword evidence="3" id="KW-0808">Transferase</keyword>
<dbReference type="GO" id="GO:0004315">
    <property type="term" value="F:3-oxoacyl-[acyl-carrier-protein] synthase activity"/>
    <property type="evidence" value="ECO:0007669"/>
    <property type="project" value="InterPro"/>
</dbReference>
<evidence type="ECO:0000256" key="3">
    <source>
        <dbReference type="ARBA" id="ARBA00022679"/>
    </source>
</evidence>
<dbReference type="Gene3D" id="3.40.366.10">
    <property type="entry name" value="Malonyl-Coenzyme A Acyl Carrier Protein, domain 2"/>
    <property type="match status" value="1"/>
</dbReference>
<dbReference type="SMART" id="SM00825">
    <property type="entry name" value="PKS_KS"/>
    <property type="match status" value="1"/>
</dbReference>
<dbReference type="InterPro" id="IPR001227">
    <property type="entry name" value="Ac_transferase_dom_sf"/>
</dbReference>
<dbReference type="SUPFAM" id="SSF51735">
    <property type="entry name" value="NAD(P)-binding Rossmann-fold domains"/>
    <property type="match status" value="1"/>
</dbReference>
<dbReference type="Pfam" id="PF16197">
    <property type="entry name" value="KAsynt_C_assoc"/>
    <property type="match status" value="1"/>
</dbReference>
<dbReference type="InterPro" id="IPR020806">
    <property type="entry name" value="PKS_PP-bd"/>
</dbReference>
<dbReference type="GO" id="GO:0031177">
    <property type="term" value="F:phosphopantetheine binding"/>
    <property type="evidence" value="ECO:0007669"/>
    <property type="project" value="InterPro"/>
</dbReference>
<dbReference type="SUPFAM" id="SSF47336">
    <property type="entry name" value="ACP-like"/>
    <property type="match status" value="1"/>
</dbReference>
<evidence type="ECO:0000259" key="8">
    <source>
        <dbReference type="PROSITE" id="PS50075"/>
    </source>
</evidence>